<dbReference type="PANTHER" id="PTHR34477:SF5">
    <property type="entry name" value="BSL5627 PROTEIN"/>
    <property type="match status" value="1"/>
</dbReference>
<dbReference type="InterPro" id="IPR035901">
    <property type="entry name" value="GIY-YIG_endonuc_sf"/>
</dbReference>
<dbReference type="AlphaFoldDB" id="A0A6B8M8H9"/>
<evidence type="ECO:0000256" key="1">
    <source>
        <dbReference type="ARBA" id="ARBA00007435"/>
    </source>
</evidence>
<accession>A0A6B8M8H9</accession>
<dbReference type="InterPro" id="IPR050190">
    <property type="entry name" value="UPF0213_domain"/>
</dbReference>
<protein>
    <submittedName>
        <fullName evidence="3">GIY-YIG nuclease family protein</fullName>
    </submittedName>
</protein>
<dbReference type="PROSITE" id="PS50164">
    <property type="entry name" value="GIY_YIG"/>
    <property type="match status" value="1"/>
</dbReference>
<evidence type="ECO:0000259" key="2">
    <source>
        <dbReference type="PROSITE" id="PS50164"/>
    </source>
</evidence>
<dbReference type="Pfam" id="PF01541">
    <property type="entry name" value="GIY-YIG"/>
    <property type="match status" value="1"/>
</dbReference>
<feature type="domain" description="GIY-YIG" evidence="2">
    <location>
        <begin position="2"/>
        <end position="78"/>
    </location>
</feature>
<evidence type="ECO:0000313" key="3">
    <source>
        <dbReference type="EMBL" id="QGM99081.1"/>
    </source>
</evidence>
<dbReference type="RefSeq" id="WP_016919244.1">
    <property type="nucleotide sequence ID" value="NZ_CP044331.1"/>
</dbReference>
<keyword evidence="4" id="KW-1185">Reference proteome</keyword>
<name>A0A6B8M8H9_9HYPH</name>
<dbReference type="PANTHER" id="PTHR34477">
    <property type="entry name" value="UPF0213 PROTEIN YHBQ"/>
    <property type="match status" value="1"/>
</dbReference>
<dbReference type="CDD" id="cd10448">
    <property type="entry name" value="GIY-YIG_unchar_3"/>
    <property type="match status" value="1"/>
</dbReference>
<dbReference type="Gene3D" id="3.40.1440.10">
    <property type="entry name" value="GIY-YIG endonuclease"/>
    <property type="match status" value="1"/>
</dbReference>
<dbReference type="SUPFAM" id="SSF82771">
    <property type="entry name" value="GIY-YIG endonuclease"/>
    <property type="match status" value="1"/>
</dbReference>
<organism evidence="3 4">
    <name type="scientific">Methylocystis parvus</name>
    <dbReference type="NCBI Taxonomy" id="134"/>
    <lineage>
        <taxon>Bacteria</taxon>
        <taxon>Pseudomonadati</taxon>
        <taxon>Pseudomonadota</taxon>
        <taxon>Alphaproteobacteria</taxon>
        <taxon>Hyphomicrobiales</taxon>
        <taxon>Methylocystaceae</taxon>
        <taxon>Methylocystis</taxon>
    </lineage>
</organism>
<proteinExistence type="inferred from homology"/>
<sequence>MRNPAVYIVASKRNGTLYTGVTSNLPRRIWEHRDELRDGFTKRYGCKLLVWYEFYETMPEAITREKQLKGGSRAKKLALIESMNPTWRDLHEELH</sequence>
<evidence type="ECO:0000313" key="4">
    <source>
        <dbReference type="Proteomes" id="UP000422569"/>
    </source>
</evidence>
<reference evidence="3 4" key="1">
    <citation type="submission" date="2019-09" db="EMBL/GenBank/DDBJ databases">
        <title>Isolation and complete genome sequencing of Methylocystis species.</title>
        <authorList>
            <person name="Rumah B.L."/>
            <person name="Stead C.E."/>
            <person name="Stevens B.C."/>
            <person name="Minton N.P."/>
            <person name="Grosse-Honebrink A."/>
            <person name="Zhang Y."/>
        </authorList>
    </citation>
    <scope>NUCLEOTIDE SEQUENCE [LARGE SCALE GENOMIC DNA]</scope>
    <source>
        <strain evidence="3 4">BRCS2</strain>
    </source>
</reference>
<dbReference type="EMBL" id="CP044331">
    <property type="protein sequence ID" value="QGM99081.1"/>
    <property type="molecule type" value="Genomic_DNA"/>
</dbReference>
<dbReference type="InterPro" id="IPR000305">
    <property type="entry name" value="GIY-YIG_endonuc"/>
</dbReference>
<dbReference type="Proteomes" id="UP000422569">
    <property type="component" value="Chromosome"/>
</dbReference>
<comment type="similarity">
    <text evidence="1">Belongs to the UPF0213 family.</text>
</comment>
<dbReference type="KEGG" id="mpar:F7D14_17375"/>
<gene>
    <name evidence="3" type="ORF">F7D14_17375</name>
</gene>